<dbReference type="Pfam" id="PF08534">
    <property type="entry name" value="Redoxin"/>
    <property type="match status" value="1"/>
</dbReference>
<evidence type="ECO:0000259" key="6">
    <source>
        <dbReference type="PROSITE" id="PS51352"/>
    </source>
</evidence>
<evidence type="ECO:0000313" key="7">
    <source>
        <dbReference type="EMBL" id="HJF69872.1"/>
    </source>
</evidence>
<gene>
    <name evidence="7" type="ORF">K8V05_03860</name>
</gene>
<organism evidence="7 8">
    <name type="scientific">Butyricimonas virosa</name>
    <dbReference type="NCBI Taxonomy" id="544645"/>
    <lineage>
        <taxon>Bacteria</taxon>
        <taxon>Pseudomonadati</taxon>
        <taxon>Bacteroidota</taxon>
        <taxon>Bacteroidia</taxon>
        <taxon>Bacteroidales</taxon>
        <taxon>Odoribacteraceae</taxon>
        <taxon>Butyricimonas</taxon>
    </lineage>
</organism>
<dbReference type="GO" id="GO:0016491">
    <property type="term" value="F:oxidoreductase activity"/>
    <property type="evidence" value="ECO:0007669"/>
    <property type="project" value="InterPro"/>
</dbReference>
<feature type="signal peptide" evidence="5">
    <location>
        <begin position="1"/>
        <end position="17"/>
    </location>
</feature>
<dbReference type="GO" id="GO:0030313">
    <property type="term" value="C:cell envelope"/>
    <property type="evidence" value="ECO:0007669"/>
    <property type="project" value="UniProtKB-SubCell"/>
</dbReference>
<protein>
    <submittedName>
        <fullName evidence="7">TlpA family protein disulfide reductase</fullName>
    </submittedName>
</protein>
<dbReference type="InterPro" id="IPR013740">
    <property type="entry name" value="Redoxin"/>
</dbReference>
<dbReference type="InterPro" id="IPR013766">
    <property type="entry name" value="Thioredoxin_domain"/>
</dbReference>
<dbReference type="Proteomes" id="UP000742098">
    <property type="component" value="Unassembled WGS sequence"/>
</dbReference>
<reference evidence="7" key="1">
    <citation type="journal article" date="2021" name="PeerJ">
        <title>Extensive microbial diversity within the chicken gut microbiome revealed by metagenomics and culture.</title>
        <authorList>
            <person name="Gilroy R."/>
            <person name="Ravi A."/>
            <person name="Getino M."/>
            <person name="Pursley I."/>
            <person name="Horton D.L."/>
            <person name="Alikhan N.F."/>
            <person name="Baker D."/>
            <person name="Gharbi K."/>
            <person name="Hall N."/>
            <person name="Watson M."/>
            <person name="Adriaenssens E.M."/>
            <person name="Foster-Nyarko E."/>
            <person name="Jarju S."/>
            <person name="Secka A."/>
            <person name="Antonio M."/>
            <person name="Oren A."/>
            <person name="Chaudhuri R.R."/>
            <person name="La Ragione R."/>
            <person name="Hildebrand F."/>
            <person name="Pallen M.J."/>
        </authorList>
    </citation>
    <scope>NUCLEOTIDE SEQUENCE</scope>
    <source>
        <strain evidence="7">6966</strain>
    </source>
</reference>
<evidence type="ECO:0000256" key="2">
    <source>
        <dbReference type="ARBA" id="ARBA00022748"/>
    </source>
</evidence>
<dbReference type="Gene3D" id="3.40.30.10">
    <property type="entry name" value="Glutaredoxin"/>
    <property type="match status" value="1"/>
</dbReference>
<dbReference type="GO" id="GO:0017004">
    <property type="term" value="P:cytochrome complex assembly"/>
    <property type="evidence" value="ECO:0007669"/>
    <property type="project" value="UniProtKB-KW"/>
</dbReference>
<reference evidence="7" key="2">
    <citation type="submission" date="2021-09" db="EMBL/GenBank/DDBJ databases">
        <authorList>
            <person name="Gilroy R."/>
        </authorList>
    </citation>
    <scope>NUCLEOTIDE SEQUENCE</scope>
    <source>
        <strain evidence="7">6966</strain>
    </source>
</reference>
<dbReference type="PANTHER" id="PTHR42852:SF6">
    <property type="entry name" value="THIOL:DISULFIDE INTERCHANGE PROTEIN DSBE"/>
    <property type="match status" value="1"/>
</dbReference>
<dbReference type="EMBL" id="DYVS01000071">
    <property type="protein sequence ID" value="HJF69872.1"/>
    <property type="molecule type" value="Genomic_DNA"/>
</dbReference>
<evidence type="ECO:0000256" key="4">
    <source>
        <dbReference type="ARBA" id="ARBA00023284"/>
    </source>
</evidence>
<dbReference type="CDD" id="cd02966">
    <property type="entry name" value="TlpA_like_family"/>
    <property type="match status" value="1"/>
</dbReference>
<dbReference type="SUPFAM" id="SSF52833">
    <property type="entry name" value="Thioredoxin-like"/>
    <property type="match status" value="1"/>
</dbReference>
<proteinExistence type="predicted"/>
<dbReference type="InterPro" id="IPR050553">
    <property type="entry name" value="Thioredoxin_ResA/DsbE_sf"/>
</dbReference>
<dbReference type="PROSITE" id="PS51352">
    <property type="entry name" value="THIOREDOXIN_2"/>
    <property type="match status" value="1"/>
</dbReference>
<dbReference type="PANTHER" id="PTHR42852">
    <property type="entry name" value="THIOL:DISULFIDE INTERCHANGE PROTEIN DSBE"/>
    <property type="match status" value="1"/>
</dbReference>
<name>A0A921H3Z1_9BACT</name>
<keyword evidence="4" id="KW-0676">Redox-active center</keyword>
<keyword evidence="3" id="KW-1015">Disulfide bond</keyword>
<feature type="chain" id="PRO_5037437368" evidence="5">
    <location>
        <begin position="18"/>
        <end position="454"/>
    </location>
</feature>
<dbReference type="AlphaFoldDB" id="A0A921H3Z1"/>
<dbReference type="InterPro" id="IPR036249">
    <property type="entry name" value="Thioredoxin-like_sf"/>
</dbReference>
<dbReference type="InterPro" id="IPR017937">
    <property type="entry name" value="Thioredoxin_CS"/>
</dbReference>
<comment type="subcellular location">
    <subcellularLocation>
        <location evidence="1">Cell envelope</location>
    </subcellularLocation>
</comment>
<feature type="domain" description="Thioredoxin" evidence="6">
    <location>
        <begin position="312"/>
        <end position="453"/>
    </location>
</feature>
<accession>A0A921H3Z1</accession>
<evidence type="ECO:0000256" key="5">
    <source>
        <dbReference type="SAM" id="SignalP"/>
    </source>
</evidence>
<keyword evidence="5" id="KW-0732">Signal</keyword>
<evidence type="ECO:0000256" key="3">
    <source>
        <dbReference type="ARBA" id="ARBA00023157"/>
    </source>
</evidence>
<evidence type="ECO:0000256" key="1">
    <source>
        <dbReference type="ARBA" id="ARBA00004196"/>
    </source>
</evidence>
<keyword evidence="2" id="KW-0201">Cytochrome c-type biogenesis</keyword>
<evidence type="ECO:0000313" key="8">
    <source>
        <dbReference type="Proteomes" id="UP000742098"/>
    </source>
</evidence>
<dbReference type="PROSITE" id="PS51257">
    <property type="entry name" value="PROKAR_LIPOPROTEIN"/>
    <property type="match status" value="1"/>
</dbReference>
<dbReference type="PROSITE" id="PS00194">
    <property type="entry name" value="THIOREDOXIN_1"/>
    <property type="match status" value="1"/>
</dbReference>
<sequence>MKKISLLALFICMVLMACTRKSEYTEIKGFVKDASLKEVRLYNVKDGSTHFYASTKVAEDGSYGFLFRSAQPGFYTLGNDKMNFIFYAKGGDQVNIDILDDRAELNGENTPENIALYKWEDFSAGVRLKSVYFWKKSSNYKDFFPEFSVFVTKLDSIKGEIHSGNSEFDHLLRTKIDYDVDFYAMNFLSTPRTIHPKREDWPEYYNTIVSEEQFVTDEVLRFPFGVRMLSNYTRFVYKCEGMKYELKEEYYDFCLDHLKSDRLKGEYLLQNVFSSIKSYDQFLMWTERYGKYLVTPSQKKRVEAIGAKLYDTEPGSQAADFTYPDIDGKEVSLSDFKGKVVLVDVWATWCGPCKGELPYLKKLEEEMRGLDVVCLGVSVDKAEDNQKWKEFVKKEGLGGVQLHASGWSKITKDYKIKGIPRFMIFDKKGNIVSVDAPRPSSPELKKMLERELRK</sequence>
<comment type="caution">
    <text evidence="7">The sequence shown here is derived from an EMBL/GenBank/DDBJ whole genome shotgun (WGS) entry which is preliminary data.</text>
</comment>